<feature type="compositionally biased region" description="Polar residues" evidence="1">
    <location>
        <begin position="56"/>
        <end position="69"/>
    </location>
</feature>
<protein>
    <submittedName>
        <fullName evidence="2">Uncharacterized protein</fullName>
    </submittedName>
</protein>
<comment type="caution">
    <text evidence="2">The sequence shown here is derived from an EMBL/GenBank/DDBJ whole genome shotgun (WGS) entry which is preliminary data.</text>
</comment>
<dbReference type="EMBL" id="JASAOG010000019">
    <property type="protein sequence ID" value="KAK0064015.1"/>
    <property type="molecule type" value="Genomic_DNA"/>
</dbReference>
<feature type="non-terminal residue" evidence="2">
    <location>
        <position position="69"/>
    </location>
</feature>
<sequence length="69" mass="7671">MSQYSRCHDSDPEGSDSSSESQDGGQEFFAQMVERMRKDIGSSFPGFHRDVPLARRQTTTDKQSSPSLG</sequence>
<feature type="region of interest" description="Disordered" evidence="1">
    <location>
        <begin position="1"/>
        <end position="69"/>
    </location>
</feature>
<keyword evidence="3" id="KW-1185">Reference proteome</keyword>
<proteinExistence type="predicted"/>
<organism evidence="2 3">
    <name type="scientific">Biomphalaria pfeifferi</name>
    <name type="common">Bloodfluke planorb</name>
    <name type="synonym">Freshwater snail</name>
    <dbReference type="NCBI Taxonomy" id="112525"/>
    <lineage>
        <taxon>Eukaryota</taxon>
        <taxon>Metazoa</taxon>
        <taxon>Spiralia</taxon>
        <taxon>Lophotrochozoa</taxon>
        <taxon>Mollusca</taxon>
        <taxon>Gastropoda</taxon>
        <taxon>Heterobranchia</taxon>
        <taxon>Euthyneura</taxon>
        <taxon>Panpulmonata</taxon>
        <taxon>Hygrophila</taxon>
        <taxon>Lymnaeoidea</taxon>
        <taxon>Planorbidae</taxon>
        <taxon>Biomphalaria</taxon>
    </lineage>
</organism>
<feature type="compositionally biased region" description="Low complexity" evidence="1">
    <location>
        <begin position="15"/>
        <end position="27"/>
    </location>
</feature>
<gene>
    <name evidence="2" type="ORF">Bpfe_006700</name>
</gene>
<evidence type="ECO:0000313" key="3">
    <source>
        <dbReference type="Proteomes" id="UP001233172"/>
    </source>
</evidence>
<dbReference type="AlphaFoldDB" id="A0AAD8C0J0"/>
<reference evidence="2" key="2">
    <citation type="submission" date="2023-04" db="EMBL/GenBank/DDBJ databases">
        <authorList>
            <person name="Bu L."/>
            <person name="Lu L."/>
            <person name="Laidemitt M.R."/>
            <person name="Zhang S.M."/>
            <person name="Mutuku M."/>
            <person name="Mkoji G."/>
            <person name="Steinauer M."/>
            <person name="Loker E.S."/>
        </authorList>
    </citation>
    <scope>NUCLEOTIDE SEQUENCE</scope>
    <source>
        <strain evidence="2">KasaAsao</strain>
        <tissue evidence="2">Whole Snail</tissue>
    </source>
</reference>
<dbReference type="Proteomes" id="UP001233172">
    <property type="component" value="Unassembled WGS sequence"/>
</dbReference>
<reference evidence="2" key="1">
    <citation type="journal article" date="2023" name="PLoS Negl. Trop. Dis.">
        <title>A genome sequence for Biomphalaria pfeifferi, the major vector snail for the human-infecting parasite Schistosoma mansoni.</title>
        <authorList>
            <person name="Bu L."/>
            <person name="Lu L."/>
            <person name="Laidemitt M.R."/>
            <person name="Zhang S.M."/>
            <person name="Mutuku M."/>
            <person name="Mkoji G."/>
            <person name="Steinauer M."/>
            <person name="Loker E.S."/>
        </authorList>
    </citation>
    <scope>NUCLEOTIDE SEQUENCE</scope>
    <source>
        <strain evidence="2">KasaAsao</strain>
    </source>
</reference>
<accession>A0AAD8C0J0</accession>
<evidence type="ECO:0000256" key="1">
    <source>
        <dbReference type="SAM" id="MobiDB-lite"/>
    </source>
</evidence>
<feature type="compositionally biased region" description="Basic and acidic residues" evidence="1">
    <location>
        <begin position="1"/>
        <end position="11"/>
    </location>
</feature>
<name>A0AAD8C0J0_BIOPF</name>
<evidence type="ECO:0000313" key="2">
    <source>
        <dbReference type="EMBL" id="KAK0064015.1"/>
    </source>
</evidence>